<evidence type="ECO:0000313" key="7">
    <source>
        <dbReference type="EMBL" id="GAX86634.1"/>
    </source>
</evidence>
<accession>A0A250XUA4</accession>
<protein>
    <recommendedName>
        <fullName evidence="6">Copper transport protein</fullName>
    </recommendedName>
</protein>
<dbReference type="Proteomes" id="UP000232323">
    <property type="component" value="Unassembled WGS sequence"/>
</dbReference>
<dbReference type="OrthoDB" id="73901at2759"/>
<feature type="transmembrane region" description="Helical" evidence="6">
    <location>
        <begin position="20"/>
        <end position="49"/>
    </location>
</feature>
<dbReference type="InterPro" id="IPR007274">
    <property type="entry name" value="Cop_transporter"/>
</dbReference>
<name>A0A250XUA4_9CHLO</name>
<reference evidence="7 8" key="1">
    <citation type="submission" date="2017-08" db="EMBL/GenBank/DDBJ databases">
        <title>Acidophilic green algal genome provides insights into adaptation to an acidic environment.</title>
        <authorList>
            <person name="Hirooka S."/>
            <person name="Hirose Y."/>
            <person name="Kanesaki Y."/>
            <person name="Higuchi S."/>
            <person name="Fujiwara T."/>
            <person name="Onuma R."/>
            <person name="Era A."/>
            <person name="Ohbayashi R."/>
            <person name="Uzuka A."/>
            <person name="Nozaki H."/>
            <person name="Yoshikawa H."/>
            <person name="Miyagishima S.Y."/>
        </authorList>
    </citation>
    <scope>NUCLEOTIDE SEQUENCE [LARGE SCALE GENOMIC DNA]</scope>
    <source>
        <strain evidence="7 8">NIES-2499</strain>
    </source>
</reference>
<proteinExistence type="inferred from homology"/>
<organism evidence="7 8">
    <name type="scientific">Chlamydomonas eustigma</name>
    <dbReference type="NCBI Taxonomy" id="1157962"/>
    <lineage>
        <taxon>Eukaryota</taxon>
        <taxon>Viridiplantae</taxon>
        <taxon>Chlorophyta</taxon>
        <taxon>core chlorophytes</taxon>
        <taxon>Chlorophyceae</taxon>
        <taxon>CS clade</taxon>
        <taxon>Chlamydomonadales</taxon>
        <taxon>Chlamydomonadaceae</taxon>
        <taxon>Chlamydomonas</taxon>
    </lineage>
</organism>
<keyword evidence="2 6" id="KW-0812">Transmembrane</keyword>
<keyword evidence="6" id="KW-0406">Ion transport</keyword>
<comment type="similarity">
    <text evidence="1 6">Belongs to the copper transporter (Ctr) (TC 1.A.56) family. SLC31A subfamily.</text>
</comment>
<keyword evidence="6" id="KW-0186">Copper</keyword>
<evidence type="ECO:0000256" key="3">
    <source>
        <dbReference type="ARBA" id="ARBA00022796"/>
    </source>
</evidence>
<dbReference type="GO" id="GO:0005375">
    <property type="term" value="F:copper ion transmembrane transporter activity"/>
    <property type="evidence" value="ECO:0007669"/>
    <property type="project" value="UniProtKB-UniRule"/>
</dbReference>
<evidence type="ECO:0000256" key="4">
    <source>
        <dbReference type="ARBA" id="ARBA00022989"/>
    </source>
</evidence>
<evidence type="ECO:0000313" key="8">
    <source>
        <dbReference type="Proteomes" id="UP000232323"/>
    </source>
</evidence>
<comment type="caution">
    <text evidence="7">The sequence shown here is derived from an EMBL/GenBank/DDBJ whole genome shotgun (WGS) entry which is preliminary data.</text>
</comment>
<sequence>MSGGHEHSGVQSESSGMQIYMLMLAAMTYNVGCFLAVPVGLVLGYVLFFDFSPSAAGVKSDGCHVRILGEE</sequence>
<keyword evidence="4 6" id="KW-1133">Transmembrane helix</keyword>
<comment type="subcellular location">
    <subcellularLocation>
        <location evidence="6">Membrane</location>
        <topology evidence="6">Multi-pass membrane protein</topology>
    </subcellularLocation>
</comment>
<keyword evidence="6" id="KW-0813">Transport</keyword>
<evidence type="ECO:0000256" key="1">
    <source>
        <dbReference type="ARBA" id="ARBA00006921"/>
    </source>
</evidence>
<evidence type="ECO:0000256" key="5">
    <source>
        <dbReference type="ARBA" id="ARBA00023136"/>
    </source>
</evidence>
<evidence type="ECO:0000256" key="2">
    <source>
        <dbReference type="ARBA" id="ARBA00022692"/>
    </source>
</evidence>
<keyword evidence="8" id="KW-1185">Reference proteome</keyword>
<dbReference type="AlphaFoldDB" id="A0A250XUA4"/>
<dbReference type="GO" id="GO:0016020">
    <property type="term" value="C:membrane"/>
    <property type="evidence" value="ECO:0007669"/>
    <property type="project" value="UniProtKB-SubCell"/>
</dbReference>
<gene>
    <name evidence="7" type="ORF">CEUSTIGMA_g14042.t1</name>
</gene>
<keyword evidence="3 6" id="KW-0187">Copper transport</keyword>
<keyword evidence="5 6" id="KW-0472">Membrane</keyword>
<dbReference type="Pfam" id="PF04145">
    <property type="entry name" value="Ctr"/>
    <property type="match status" value="1"/>
</dbReference>
<dbReference type="EMBL" id="BEGY01000424">
    <property type="protein sequence ID" value="GAX86634.1"/>
    <property type="molecule type" value="Genomic_DNA"/>
</dbReference>
<evidence type="ECO:0000256" key="6">
    <source>
        <dbReference type="RuleBase" id="RU367022"/>
    </source>
</evidence>